<gene>
    <name evidence="2" type="ORF">JCM15548_11606</name>
</gene>
<evidence type="ECO:0008006" key="4">
    <source>
        <dbReference type="Google" id="ProtNLM"/>
    </source>
</evidence>
<proteinExistence type="predicted"/>
<keyword evidence="1" id="KW-1133">Transmembrane helix</keyword>
<dbReference type="EMBL" id="BAZW01000008">
    <property type="protein sequence ID" value="GAO29423.1"/>
    <property type="molecule type" value="Genomic_DNA"/>
</dbReference>
<feature type="transmembrane region" description="Helical" evidence="1">
    <location>
        <begin position="24"/>
        <end position="42"/>
    </location>
</feature>
<dbReference type="RefSeq" id="WP_157482483.1">
    <property type="nucleotide sequence ID" value="NZ_BAZW01000008.1"/>
</dbReference>
<dbReference type="Proteomes" id="UP000032900">
    <property type="component" value="Unassembled WGS sequence"/>
</dbReference>
<sequence length="57" mass="6104">MKSLEFGNENLQELDPLEVKLTNGGGIGTALAIAGAIIYLYNNKSDMVEGFKAGWNS</sequence>
<evidence type="ECO:0000313" key="2">
    <source>
        <dbReference type="EMBL" id="GAO29423.1"/>
    </source>
</evidence>
<keyword evidence="3" id="KW-1185">Reference proteome</keyword>
<evidence type="ECO:0000256" key="1">
    <source>
        <dbReference type="SAM" id="Phobius"/>
    </source>
</evidence>
<organism evidence="2 3">
    <name type="scientific">Geofilum rubicundum JCM 15548</name>
    <dbReference type="NCBI Taxonomy" id="1236989"/>
    <lineage>
        <taxon>Bacteria</taxon>
        <taxon>Pseudomonadati</taxon>
        <taxon>Bacteroidota</taxon>
        <taxon>Bacteroidia</taxon>
        <taxon>Marinilabiliales</taxon>
        <taxon>Marinilabiliaceae</taxon>
        <taxon>Geofilum</taxon>
    </lineage>
</organism>
<comment type="caution">
    <text evidence="2">The sequence shown here is derived from an EMBL/GenBank/DDBJ whole genome shotgun (WGS) entry which is preliminary data.</text>
</comment>
<accession>A0A0E9LVV0</accession>
<reference evidence="2 3" key="1">
    <citation type="journal article" date="2015" name="Microbes Environ.">
        <title>Distribution and evolution of nitrogen fixation genes in the phylum bacteroidetes.</title>
        <authorList>
            <person name="Inoue J."/>
            <person name="Oshima K."/>
            <person name="Suda W."/>
            <person name="Sakamoto M."/>
            <person name="Iino T."/>
            <person name="Noda S."/>
            <person name="Hongoh Y."/>
            <person name="Hattori M."/>
            <person name="Ohkuma M."/>
        </authorList>
    </citation>
    <scope>NUCLEOTIDE SEQUENCE [LARGE SCALE GENOMIC DNA]</scope>
    <source>
        <strain evidence="2">JCM 15548</strain>
    </source>
</reference>
<keyword evidence="1" id="KW-0472">Membrane</keyword>
<keyword evidence="1" id="KW-0812">Transmembrane</keyword>
<protein>
    <recommendedName>
        <fullName evidence="4">Class IIb bacteriocin, lactobin A/cerein 7B family</fullName>
    </recommendedName>
</protein>
<name>A0A0E9LVV0_9BACT</name>
<evidence type="ECO:0000313" key="3">
    <source>
        <dbReference type="Proteomes" id="UP000032900"/>
    </source>
</evidence>
<dbReference type="AlphaFoldDB" id="A0A0E9LVV0"/>